<protein>
    <submittedName>
        <fullName evidence="2">Uncharacterized protein</fullName>
    </submittedName>
</protein>
<keyword evidence="1" id="KW-0812">Transmembrane</keyword>
<reference evidence="2 3" key="1">
    <citation type="submission" date="2018-03" db="EMBL/GenBank/DDBJ databases">
        <title>The draft genome of Mesorhizobium soli JCM 19897.</title>
        <authorList>
            <person name="Li L."/>
            <person name="Liu L."/>
            <person name="Liang L."/>
            <person name="Wang T."/>
            <person name="Zhang X."/>
        </authorList>
    </citation>
    <scope>NUCLEOTIDE SEQUENCE [LARGE SCALE GENOMIC DNA]</scope>
    <source>
        <strain evidence="2 3">JCM 19897</strain>
    </source>
</reference>
<comment type="caution">
    <text evidence="2">The sequence shown here is derived from an EMBL/GenBank/DDBJ whole genome shotgun (WGS) entry which is preliminary data.</text>
</comment>
<keyword evidence="1" id="KW-1133">Transmembrane helix</keyword>
<evidence type="ECO:0000256" key="1">
    <source>
        <dbReference type="SAM" id="Phobius"/>
    </source>
</evidence>
<dbReference type="EMBL" id="PXYL01000025">
    <property type="protein sequence ID" value="PSJ54919.1"/>
    <property type="molecule type" value="Genomic_DNA"/>
</dbReference>
<dbReference type="AlphaFoldDB" id="A0A2P7RXK1"/>
<name>A0A2P7RXK1_9HYPH</name>
<evidence type="ECO:0000313" key="2">
    <source>
        <dbReference type="EMBL" id="PSJ54919.1"/>
    </source>
</evidence>
<proteinExistence type="predicted"/>
<keyword evidence="3" id="KW-1185">Reference proteome</keyword>
<dbReference type="Proteomes" id="UP000240653">
    <property type="component" value="Unassembled WGS sequence"/>
</dbReference>
<dbReference type="RefSeq" id="WP_106727123.1">
    <property type="nucleotide sequence ID" value="NZ_PXYL01000025.1"/>
</dbReference>
<sequence length="102" mass="10884">MKSEEQWELVRGGRGLSIEEAGMGALRVALLFGTAAVAFALLAVPLLDSRTRTQVARSGVDMTTTGSISGTTTNYTIRRSVLQASPNAVCIIRENDARRGNC</sequence>
<evidence type="ECO:0000313" key="3">
    <source>
        <dbReference type="Proteomes" id="UP000240653"/>
    </source>
</evidence>
<organism evidence="2 3">
    <name type="scientific">Pseudaminobacter soli</name>
    <name type="common">ex Li et al. 2025</name>
    <dbReference type="NCBI Taxonomy" id="1295366"/>
    <lineage>
        <taxon>Bacteria</taxon>
        <taxon>Pseudomonadati</taxon>
        <taxon>Pseudomonadota</taxon>
        <taxon>Alphaproteobacteria</taxon>
        <taxon>Hyphomicrobiales</taxon>
        <taxon>Phyllobacteriaceae</taxon>
        <taxon>Pseudaminobacter</taxon>
    </lineage>
</organism>
<feature type="transmembrane region" description="Helical" evidence="1">
    <location>
        <begin position="25"/>
        <end position="47"/>
    </location>
</feature>
<gene>
    <name evidence="2" type="ORF">C7I85_27115</name>
</gene>
<keyword evidence="1" id="KW-0472">Membrane</keyword>
<accession>A0A2P7RXK1</accession>